<dbReference type="Proteomes" id="UP001500212">
    <property type="component" value="Unassembled WGS sequence"/>
</dbReference>
<proteinExistence type="predicted"/>
<dbReference type="RefSeq" id="WP_345366624.1">
    <property type="nucleotide sequence ID" value="NZ_BAABHJ010000040.1"/>
</dbReference>
<keyword evidence="2" id="KW-1185">Reference proteome</keyword>
<protein>
    <submittedName>
        <fullName evidence="1">Uncharacterized protein</fullName>
    </submittedName>
</protein>
<evidence type="ECO:0000313" key="1">
    <source>
        <dbReference type="EMBL" id="GAA4618418.1"/>
    </source>
</evidence>
<gene>
    <name evidence="1" type="ORF">GCM10023195_82770</name>
</gene>
<comment type="caution">
    <text evidence="1">The sequence shown here is derived from an EMBL/GenBank/DDBJ whole genome shotgun (WGS) entry which is preliminary data.</text>
</comment>
<name>A0ABP8U1T4_9ACTN</name>
<evidence type="ECO:0000313" key="2">
    <source>
        <dbReference type="Proteomes" id="UP001500212"/>
    </source>
</evidence>
<sequence>MTGPQRAPRPTLDLNAVRTHLHEARSARVPVALWVAVADLPMLIAEVERLRSLLALARAQYAGLLAAARAAVAAERDGEDDPLLYLRDELDEHGQLPDEDLHAAELLALVDLWDGGR</sequence>
<accession>A0ABP8U1T4</accession>
<dbReference type="EMBL" id="BAABHJ010000040">
    <property type="protein sequence ID" value="GAA4618418.1"/>
    <property type="molecule type" value="Genomic_DNA"/>
</dbReference>
<reference evidence="2" key="1">
    <citation type="journal article" date="2019" name="Int. J. Syst. Evol. Microbiol.">
        <title>The Global Catalogue of Microorganisms (GCM) 10K type strain sequencing project: providing services to taxonomists for standard genome sequencing and annotation.</title>
        <authorList>
            <consortium name="The Broad Institute Genomics Platform"/>
            <consortium name="The Broad Institute Genome Sequencing Center for Infectious Disease"/>
            <person name="Wu L."/>
            <person name="Ma J."/>
        </authorList>
    </citation>
    <scope>NUCLEOTIDE SEQUENCE [LARGE SCALE GENOMIC DNA]</scope>
    <source>
        <strain evidence="2">JCM 17938</strain>
    </source>
</reference>
<organism evidence="1 2">
    <name type="scientific">Actinoallomurus liliacearum</name>
    <dbReference type="NCBI Taxonomy" id="1080073"/>
    <lineage>
        <taxon>Bacteria</taxon>
        <taxon>Bacillati</taxon>
        <taxon>Actinomycetota</taxon>
        <taxon>Actinomycetes</taxon>
        <taxon>Streptosporangiales</taxon>
        <taxon>Thermomonosporaceae</taxon>
        <taxon>Actinoallomurus</taxon>
    </lineage>
</organism>